<organism evidence="2">
    <name type="scientific">viral metagenome</name>
    <dbReference type="NCBI Taxonomy" id="1070528"/>
    <lineage>
        <taxon>unclassified sequences</taxon>
        <taxon>metagenomes</taxon>
        <taxon>organismal metagenomes</taxon>
    </lineage>
</organism>
<evidence type="ECO:0000256" key="1">
    <source>
        <dbReference type="SAM" id="Coils"/>
    </source>
</evidence>
<accession>A0A6C0LVV8</accession>
<proteinExistence type="predicted"/>
<keyword evidence="1" id="KW-0175">Coiled coil</keyword>
<evidence type="ECO:0000313" key="2">
    <source>
        <dbReference type="EMBL" id="QHU34138.1"/>
    </source>
</evidence>
<feature type="coiled-coil region" evidence="1">
    <location>
        <begin position="11"/>
        <end position="89"/>
    </location>
</feature>
<sequence length="387" mass="44950">MSDKITSKMVKIQAKEALTQAKLLMKEIEKQVKLQVNEALTQAKLRVKEEVKQVKLQVKEEEKQIKLQVKEEEKQAKEEVKQAKDQMNLFKKCLKQLVTIPKFYIDGRHIARANETIRIKKLVKMLDPANPLGEKLRNDYEAKFNKQITTIEEAGTNKDHYDLVIHHTDGSFHRVEEKHSEKNMNVYDVPWKDSVQVLNGVGSQFLVGWVMAKLWYDEVIVPTNWNDILQCSDVPEIPVYDEWVKDAFRCGDPKTPFVQKIKSRCRELWGGKSSFTGMNNTPDLRSTLPNFTLTDDETKIFIQQIKDKLNDVLSQKDCFLQTKGDIDTDEFEFAWRDAVASPNITSINIRREKDIFIDLFDDENEGFTGILRWGKGCGFTNIRFDVR</sequence>
<name>A0A6C0LVV8_9ZZZZ</name>
<dbReference type="EMBL" id="MN740567">
    <property type="protein sequence ID" value="QHU34138.1"/>
    <property type="molecule type" value="Genomic_DNA"/>
</dbReference>
<protein>
    <submittedName>
        <fullName evidence="2">Uncharacterized protein</fullName>
    </submittedName>
</protein>
<dbReference type="AlphaFoldDB" id="A0A6C0LVV8"/>
<reference evidence="2" key="1">
    <citation type="journal article" date="2020" name="Nature">
        <title>Giant virus diversity and host interactions through global metagenomics.</title>
        <authorList>
            <person name="Schulz F."/>
            <person name="Roux S."/>
            <person name="Paez-Espino D."/>
            <person name="Jungbluth S."/>
            <person name="Walsh D.A."/>
            <person name="Denef V.J."/>
            <person name="McMahon K.D."/>
            <person name="Konstantinidis K.T."/>
            <person name="Eloe-Fadrosh E.A."/>
            <person name="Kyrpides N.C."/>
            <person name="Woyke T."/>
        </authorList>
    </citation>
    <scope>NUCLEOTIDE SEQUENCE</scope>
    <source>
        <strain evidence="2">GVMAG-S-1016713-123</strain>
    </source>
</reference>